<feature type="region of interest" description="Disordered" evidence="1">
    <location>
        <begin position="63"/>
        <end position="87"/>
    </location>
</feature>
<dbReference type="EMBL" id="JARIHO010000043">
    <property type="protein sequence ID" value="KAJ7325828.1"/>
    <property type="molecule type" value="Genomic_DNA"/>
</dbReference>
<protein>
    <submittedName>
        <fullName evidence="2">Uncharacterized protein</fullName>
    </submittedName>
</protein>
<feature type="compositionally biased region" description="Polar residues" evidence="1">
    <location>
        <begin position="360"/>
        <end position="369"/>
    </location>
</feature>
<evidence type="ECO:0000313" key="3">
    <source>
        <dbReference type="Proteomes" id="UP001218218"/>
    </source>
</evidence>
<evidence type="ECO:0000256" key="1">
    <source>
        <dbReference type="SAM" id="MobiDB-lite"/>
    </source>
</evidence>
<comment type="caution">
    <text evidence="2">The sequence shown here is derived from an EMBL/GenBank/DDBJ whole genome shotgun (WGS) entry which is preliminary data.</text>
</comment>
<gene>
    <name evidence="2" type="ORF">DFH08DRAFT_816906</name>
</gene>
<organism evidence="2 3">
    <name type="scientific">Mycena albidolilacea</name>
    <dbReference type="NCBI Taxonomy" id="1033008"/>
    <lineage>
        <taxon>Eukaryota</taxon>
        <taxon>Fungi</taxon>
        <taxon>Dikarya</taxon>
        <taxon>Basidiomycota</taxon>
        <taxon>Agaricomycotina</taxon>
        <taxon>Agaricomycetes</taxon>
        <taxon>Agaricomycetidae</taxon>
        <taxon>Agaricales</taxon>
        <taxon>Marasmiineae</taxon>
        <taxon>Mycenaceae</taxon>
        <taxon>Mycena</taxon>
    </lineage>
</organism>
<feature type="compositionally biased region" description="Low complexity" evidence="1">
    <location>
        <begin position="340"/>
        <end position="356"/>
    </location>
</feature>
<accession>A0AAD6ZJ53</accession>
<sequence length="566" mass="63253">MMRSIPPNSHQQLSIRIHLPPSVASRYRGSLALRYRAPVALRYGLAPTQSQSIWNILRSMAERPTSRESDNPEARGDPPSDKNGVDLLRNRSTADQLFLHCDMRYGPDNPTLWPQQYSAHYCHLGAIPRKPPPQQDRAPDIMIMFGQLRQDKCYLFQKLVDKLLDECKAYTASIAPAKVTPLLLQMAQVVRLALEWLRSVPSTYDRMVLRVTGLQRAYLELTGLLRYLSIYKPCMENPDVEAGLPDDCIGVFTSDPAIAQQFHIARLPYWFIRPLSAFNNEIILSVVPLLDPTTMLLLDAAPGYPSVPVGTDHDQRIRSLHLCMQNVPWYKNPFASPVAPSEQSTVSSVQPPQQAVAGPSRTSQSSTIKKSNRPHPYKEAREKAKAAKAARGPNPAAQDERDKYTIFDSPFMPAVIDRWADALAKVDRSQPARYVKDLTAKALCVCPEPALLVLSTGPRSQVALHHYQLIHNALLYHLGDPDDLHWALPTQVWHDILQGKVSKQGKPGARTEARSASIEAVLGPALKACGIDKLSGFLADGDPIPLTTRNRSKELLWELAEINFRF</sequence>
<dbReference type="AlphaFoldDB" id="A0AAD6ZJ53"/>
<proteinExistence type="predicted"/>
<evidence type="ECO:0000313" key="2">
    <source>
        <dbReference type="EMBL" id="KAJ7325828.1"/>
    </source>
</evidence>
<name>A0AAD6ZJ53_9AGAR</name>
<feature type="compositionally biased region" description="Basic and acidic residues" evidence="1">
    <location>
        <begin position="376"/>
        <end position="385"/>
    </location>
</feature>
<dbReference type="Proteomes" id="UP001218218">
    <property type="component" value="Unassembled WGS sequence"/>
</dbReference>
<keyword evidence="3" id="KW-1185">Reference proteome</keyword>
<feature type="region of interest" description="Disordered" evidence="1">
    <location>
        <begin position="340"/>
        <end position="401"/>
    </location>
</feature>
<feature type="compositionally biased region" description="Basic and acidic residues" evidence="1">
    <location>
        <begin position="63"/>
        <end position="84"/>
    </location>
</feature>
<reference evidence="2" key="1">
    <citation type="submission" date="2023-03" db="EMBL/GenBank/DDBJ databases">
        <title>Massive genome expansion in bonnet fungi (Mycena s.s.) driven by repeated elements and novel gene families across ecological guilds.</title>
        <authorList>
            <consortium name="Lawrence Berkeley National Laboratory"/>
            <person name="Harder C.B."/>
            <person name="Miyauchi S."/>
            <person name="Viragh M."/>
            <person name="Kuo A."/>
            <person name="Thoen E."/>
            <person name="Andreopoulos B."/>
            <person name="Lu D."/>
            <person name="Skrede I."/>
            <person name="Drula E."/>
            <person name="Henrissat B."/>
            <person name="Morin E."/>
            <person name="Kohler A."/>
            <person name="Barry K."/>
            <person name="LaButti K."/>
            <person name="Morin E."/>
            <person name="Salamov A."/>
            <person name="Lipzen A."/>
            <person name="Mereny Z."/>
            <person name="Hegedus B."/>
            <person name="Baldrian P."/>
            <person name="Stursova M."/>
            <person name="Weitz H."/>
            <person name="Taylor A."/>
            <person name="Grigoriev I.V."/>
            <person name="Nagy L.G."/>
            <person name="Martin F."/>
            <person name="Kauserud H."/>
        </authorList>
    </citation>
    <scope>NUCLEOTIDE SEQUENCE</scope>
    <source>
        <strain evidence="2">CBHHK002</strain>
    </source>
</reference>